<evidence type="ECO:0000256" key="6">
    <source>
        <dbReference type="SAM" id="MobiDB-lite"/>
    </source>
</evidence>
<comment type="catalytic activity">
    <reaction evidence="1">
        <text>Hydrolysis of terminal non-reducing N-acetyl-D-hexosamine residues in N-acetyl-beta-D-hexosaminides.</text>
        <dbReference type="EC" id="3.2.1.52"/>
    </reaction>
</comment>
<dbReference type="Proteomes" id="UP001321506">
    <property type="component" value="Unassembled WGS sequence"/>
</dbReference>
<dbReference type="Pfam" id="PF00933">
    <property type="entry name" value="Glyco_hydro_3"/>
    <property type="match status" value="1"/>
</dbReference>
<comment type="caution">
    <text evidence="9">The sequence shown here is derived from an EMBL/GenBank/DDBJ whole genome shotgun (WGS) entry which is preliminary data.</text>
</comment>
<dbReference type="PROSITE" id="PS00775">
    <property type="entry name" value="GLYCOSYL_HYDROL_F3"/>
    <property type="match status" value="1"/>
</dbReference>
<gene>
    <name evidence="9" type="ORF">QF206_02850</name>
</gene>
<keyword evidence="7" id="KW-0732">Signal</keyword>
<dbReference type="GO" id="GO:0005975">
    <property type="term" value="P:carbohydrate metabolic process"/>
    <property type="evidence" value="ECO:0007669"/>
    <property type="project" value="InterPro"/>
</dbReference>
<dbReference type="GO" id="GO:0009254">
    <property type="term" value="P:peptidoglycan turnover"/>
    <property type="evidence" value="ECO:0007669"/>
    <property type="project" value="TreeGrafter"/>
</dbReference>
<name>A0AAW6T9S8_9MICO</name>
<dbReference type="InterPro" id="IPR001764">
    <property type="entry name" value="Glyco_hydro_3_N"/>
</dbReference>
<dbReference type="Gene3D" id="3.20.20.300">
    <property type="entry name" value="Glycoside hydrolase, family 3, N-terminal domain"/>
    <property type="match status" value="1"/>
</dbReference>
<accession>A0AAW6T9S8</accession>
<protein>
    <recommendedName>
        <fullName evidence="3">beta-N-acetylhexosaminidase</fullName>
        <ecNumber evidence="3">3.2.1.52</ecNumber>
    </recommendedName>
</protein>
<proteinExistence type="inferred from homology"/>
<evidence type="ECO:0000256" key="4">
    <source>
        <dbReference type="ARBA" id="ARBA00022801"/>
    </source>
</evidence>
<dbReference type="EC" id="3.2.1.52" evidence="3"/>
<sequence>MPVARRPRTVWPVSSIAVMLTALVLGGCTPAHDADVTRASNGSDTEHHGLLPVPEPAHGPAPPAADFARQAVDRMTISEKVGAVLMLHLPGTDQTALAHFVEANELSGVILMGDNMPEPSIDGLQTVTSGLADDDLPPLVAIDQEGGVVERVRPDPGKPARELASLPPEATEESFRARAELLRSLGVNVNFGIVADVTDDPSSFIRSRVLGAEPTAASDRVARAVAGEQGRVRSTLKHFPGHGVAAGDSHSSIPSTGITLDQWRDSAAKPFAAGIDAGAELVMMGHLRFDAIDPAPASMSARWHEVLREELGFDGVIVSDDLNMLPASGAPEFADAVTNAVNSLNAGTDLLLFVGGVEPQTLRQGLIAAAETGAIDGRRLDEAAERVLALRRGLAASDGVLVHCDASCRRAIG</sequence>
<evidence type="ECO:0000259" key="8">
    <source>
        <dbReference type="Pfam" id="PF00933"/>
    </source>
</evidence>
<dbReference type="PANTHER" id="PTHR30480">
    <property type="entry name" value="BETA-HEXOSAMINIDASE-RELATED"/>
    <property type="match status" value="1"/>
</dbReference>
<dbReference type="InterPro" id="IPR017853">
    <property type="entry name" value="GH"/>
</dbReference>
<dbReference type="PROSITE" id="PS51257">
    <property type="entry name" value="PROKAR_LIPOPROTEIN"/>
    <property type="match status" value="1"/>
</dbReference>
<evidence type="ECO:0000313" key="10">
    <source>
        <dbReference type="Proteomes" id="UP001321506"/>
    </source>
</evidence>
<feature type="chain" id="PRO_5043476523" description="beta-N-acetylhexosaminidase" evidence="7">
    <location>
        <begin position="34"/>
        <end position="413"/>
    </location>
</feature>
<feature type="domain" description="Glycoside hydrolase family 3 N-terminal" evidence="8">
    <location>
        <begin position="76"/>
        <end position="389"/>
    </location>
</feature>
<evidence type="ECO:0000313" key="9">
    <source>
        <dbReference type="EMBL" id="MDI2097907.1"/>
    </source>
</evidence>
<dbReference type="InterPro" id="IPR019800">
    <property type="entry name" value="Glyco_hydro_3_AS"/>
</dbReference>
<keyword evidence="4 9" id="KW-0378">Hydrolase</keyword>
<dbReference type="GO" id="GO:0004563">
    <property type="term" value="F:beta-N-acetylhexosaminidase activity"/>
    <property type="evidence" value="ECO:0007669"/>
    <property type="project" value="UniProtKB-EC"/>
</dbReference>
<dbReference type="InterPro" id="IPR036962">
    <property type="entry name" value="Glyco_hydro_3_N_sf"/>
</dbReference>
<reference evidence="9 10" key="1">
    <citation type="submission" date="2023-04" db="EMBL/GenBank/DDBJ databases">
        <title>Klugiella caeni sp. nov. isolated from the sludge of biochemical tank.</title>
        <authorList>
            <person name="Geng K."/>
        </authorList>
    </citation>
    <scope>NUCLEOTIDE SEQUENCE [LARGE SCALE GENOMIC DNA]</scope>
    <source>
        <strain evidence="9 10">YN-L-19</strain>
    </source>
</reference>
<dbReference type="AlphaFoldDB" id="A0AAW6T9S8"/>
<evidence type="ECO:0000256" key="2">
    <source>
        <dbReference type="ARBA" id="ARBA00005336"/>
    </source>
</evidence>
<evidence type="ECO:0000256" key="5">
    <source>
        <dbReference type="ARBA" id="ARBA00023295"/>
    </source>
</evidence>
<comment type="similarity">
    <text evidence="2">Belongs to the glycosyl hydrolase 3 family.</text>
</comment>
<keyword evidence="5" id="KW-0326">Glycosidase</keyword>
<evidence type="ECO:0000256" key="3">
    <source>
        <dbReference type="ARBA" id="ARBA00012663"/>
    </source>
</evidence>
<feature type="region of interest" description="Disordered" evidence="6">
    <location>
        <begin position="35"/>
        <end position="63"/>
    </location>
</feature>
<dbReference type="InterPro" id="IPR050226">
    <property type="entry name" value="NagZ_Beta-hexosaminidase"/>
</dbReference>
<feature type="compositionally biased region" description="Pro residues" evidence="6">
    <location>
        <begin position="53"/>
        <end position="63"/>
    </location>
</feature>
<dbReference type="EMBL" id="JASATX010000001">
    <property type="protein sequence ID" value="MDI2097907.1"/>
    <property type="molecule type" value="Genomic_DNA"/>
</dbReference>
<feature type="signal peptide" evidence="7">
    <location>
        <begin position="1"/>
        <end position="33"/>
    </location>
</feature>
<organism evidence="9 10">
    <name type="scientific">Ruicaihuangia caeni</name>
    <dbReference type="NCBI Taxonomy" id="3042517"/>
    <lineage>
        <taxon>Bacteria</taxon>
        <taxon>Bacillati</taxon>
        <taxon>Actinomycetota</taxon>
        <taxon>Actinomycetes</taxon>
        <taxon>Micrococcales</taxon>
        <taxon>Microbacteriaceae</taxon>
        <taxon>Ruicaihuangia</taxon>
    </lineage>
</organism>
<evidence type="ECO:0000256" key="7">
    <source>
        <dbReference type="SAM" id="SignalP"/>
    </source>
</evidence>
<keyword evidence="10" id="KW-1185">Reference proteome</keyword>
<dbReference type="SUPFAM" id="SSF51445">
    <property type="entry name" value="(Trans)glycosidases"/>
    <property type="match status" value="1"/>
</dbReference>
<dbReference type="PANTHER" id="PTHR30480:SF13">
    <property type="entry name" value="BETA-HEXOSAMINIDASE"/>
    <property type="match status" value="1"/>
</dbReference>
<evidence type="ECO:0000256" key="1">
    <source>
        <dbReference type="ARBA" id="ARBA00001231"/>
    </source>
</evidence>